<dbReference type="PROSITE" id="PS50054">
    <property type="entry name" value="TYR_PHOSPHATASE_DUAL"/>
    <property type="match status" value="1"/>
</dbReference>
<dbReference type="InterPro" id="IPR000387">
    <property type="entry name" value="Tyr_Pase_dom"/>
</dbReference>
<dbReference type="AlphaFoldDB" id="A0A8H8CI55"/>
<dbReference type="InterPro" id="IPR020422">
    <property type="entry name" value="TYR_PHOSPHATASE_DUAL_dom"/>
</dbReference>
<keyword evidence="3" id="KW-0378">Hydrolase</keyword>
<dbReference type="PANTHER" id="PTHR10159:SF511">
    <property type="entry name" value="DUAL SPECIFICITY PROTEIN PHOSPHATASE 1"/>
    <property type="match status" value="1"/>
</dbReference>
<dbReference type="OrthoDB" id="10252009at2759"/>
<dbReference type="EC" id="3.1.3.48" evidence="2"/>
<reference evidence="7" key="1">
    <citation type="submission" date="2021-02" db="EMBL/GenBank/DDBJ databases">
        <title>Psilocybe cubensis genome.</title>
        <authorList>
            <person name="Mckernan K.J."/>
            <person name="Crawford S."/>
            <person name="Trippe A."/>
            <person name="Kane L.T."/>
            <person name="Mclaughlin S."/>
        </authorList>
    </citation>
    <scope>NUCLEOTIDE SEQUENCE [LARGE SCALE GENOMIC DNA]</scope>
    <source>
        <strain evidence="7">MGC-MH-2018</strain>
    </source>
</reference>
<dbReference type="EMBL" id="JAFIQS010000008">
    <property type="protein sequence ID" value="KAG5166356.1"/>
    <property type="molecule type" value="Genomic_DNA"/>
</dbReference>
<dbReference type="CDD" id="cd14498">
    <property type="entry name" value="DSP"/>
    <property type="match status" value="1"/>
</dbReference>
<evidence type="ECO:0000256" key="4">
    <source>
        <dbReference type="ARBA" id="ARBA00022912"/>
    </source>
</evidence>
<dbReference type="SUPFAM" id="SSF52799">
    <property type="entry name" value="(Phosphotyrosine protein) phosphatases II"/>
    <property type="match status" value="1"/>
</dbReference>
<keyword evidence="4" id="KW-0904">Protein phosphatase</keyword>
<evidence type="ECO:0000259" key="6">
    <source>
        <dbReference type="PROSITE" id="PS50056"/>
    </source>
</evidence>
<dbReference type="PROSITE" id="PS50056">
    <property type="entry name" value="TYR_PHOSPHATASE_2"/>
    <property type="match status" value="1"/>
</dbReference>
<dbReference type="GO" id="GO:0008330">
    <property type="term" value="F:protein tyrosine/threonine phosphatase activity"/>
    <property type="evidence" value="ECO:0007669"/>
    <property type="project" value="TreeGrafter"/>
</dbReference>
<feature type="domain" description="Tyrosine-protein phosphatase" evidence="5">
    <location>
        <begin position="17"/>
        <end position="161"/>
    </location>
</feature>
<feature type="domain" description="Tyrosine specific protein phosphatases" evidence="6">
    <location>
        <begin position="78"/>
        <end position="140"/>
    </location>
</feature>
<sequence>MVKRHKAATSLRHPSDTVSVVLSSALYLGPCSAASSESFLSTKSITQVLSVGSTPSPKVEGVVYHRLSLSDSTTSSISNTIDAATEIIKAALQSNKGRGRILVHCSAGVSRSPTIVCGYLMKEHNMSLKNALGLIVRARPQVSPNPGFLNQLKDLEVALFGSSSLDIDELPRREIDRLALFNDDGDNVQLSHTVNN</sequence>
<dbReference type="InterPro" id="IPR029021">
    <property type="entry name" value="Prot-tyrosine_phosphatase-like"/>
</dbReference>
<comment type="similarity">
    <text evidence="1">Belongs to the protein-tyrosine phosphatase family. Non-receptor class dual specificity subfamily.</text>
</comment>
<organism evidence="7">
    <name type="scientific">Psilocybe cubensis</name>
    <name type="common">Psychedelic mushroom</name>
    <name type="synonym">Stropharia cubensis</name>
    <dbReference type="NCBI Taxonomy" id="181762"/>
    <lineage>
        <taxon>Eukaryota</taxon>
        <taxon>Fungi</taxon>
        <taxon>Dikarya</taxon>
        <taxon>Basidiomycota</taxon>
        <taxon>Agaricomycotina</taxon>
        <taxon>Agaricomycetes</taxon>
        <taxon>Agaricomycetidae</taxon>
        <taxon>Agaricales</taxon>
        <taxon>Agaricineae</taxon>
        <taxon>Strophariaceae</taxon>
        <taxon>Psilocybe</taxon>
    </lineage>
</organism>
<dbReference type="SMART" id="SM00404">
    <property type="entry name" value="PTPc_motif"/>
    <property type="match status" value="1"/>
</dbReference>
<dbReference type="Pfam" id="PF00782">
    <property type="entry name" value="DSPc"/>
    <property type="match status" value="1"/>
</dbReference>
<dbReference type="GO" id="GO:0005737">
    <property type="term" value="C:cytoplasm"/>
    <property type="evidence" value="ECO:0007669"/>
    <property type="project" value="TreeGrafter"/>
</dbReference>
<dbReference type="InterPro" id="IPR000340">
    <property type="entry name" value="Dual-sp_phosphatase_cat-dom"/>
</dbReference>
<evidence type="ECO:0000256" key="3">
    <source>
        <dbReference type="ARBA" id="ARBA00022801"/>
    </source>
</evidence>
<dbReference type="InterPro" id="IPR016130">
    <property type="entry name" value="Tyr_Pase_AS"/>
</dbReference>
<evidence type="ECO:0000313" key="7">
    <source>
        <dbReference type="EMBL" id="KAG5166356.1"/>
    </source>
</evidence>
<evidence type="ECO:0000256" key="1">
    <source>
        <dbReference type="ARBA" id="ARBA00008601"/>
    </source>
</evidence>
<proteinExistence type="inferred from homology"/>
<dbReference type="GO" id="GO:0033550">
    <property type="term" value="F:MAP kinase tyrosine phosphatase activity"/>
    <property type="evidence" value="ECO:0007669"/>
    <property type="project" value="TreeGrafter"/>
</dbReference>
<dbReference type="SMART" id="SM00195">
    <property type="entry name" value="DSPc"/>
    <property type="match status" value="1"/>
</dbReference>
<evidence type="ECO:0000256" key="2">
    <source>
        <dbReference type="ARBA" id="ARBA00013064"/>
    </source>
</evidence>
<accession>A0A8H8CI55</accession>
<evidence type="ECO:0000259" key="5">
    <source>
        <dbReference type="PROSITE" id="PS50054"/>
    </source>
</evidence>
<dbReference type="PANTHER" id="PTHR10159">
    <property type="entry name" value="DUAL SPECIFICITY PROTEIN PHOSPHATASE"/>
    <property type="match status" value="1"/>
</dbReference>
<dbReference type="GO" id="GO:0043409">
    <property type="term" value="P:negative regulation of MAPK cascade"/>
    <property type="evidence" value="ECO:0007669"/>
    <property type="project" value="TreeGrafter"/>
</dbReference>
<name>A0A8H8CI55_PSICU</name>
<dbReference type="PROSITE" id="PS00383">
    <property type="entry name" value="TYR_PHOSPHATASE_1"/>
    <property type="match status" value="1"/>
</dbReference>
<gene>
    <name evidence="7" type="ORF">JR316_008441</name>
</gene>
<dbReference type="InterPro" id="IPR003595">
    <property type="entry name" value="Tyr_Pase_cat"/>
</dbReference>
<protein>
    <recommendedName>
        <fullName evidence="2">protein-tyrosine-phosphatase</fullName>
        <ecNumber evidence="2">3.1.3.48</ecNumber>
    </recommendedName>
</protein>
<dbReference type="Gene3D" id="3.90.190.10">
    <property type="entry name" value="Protein tyrosine phosphatase superfamily"/>
    <property type="match status" value="1"/>
</dbReference>
<dbReference type="GO" id="GO:0017017">
    <property type="term" value="F:MAP kinase tyrosine/serine/threonine phosphatase activity"/>
    <property type="evidence" value="ECO:0007669"/>
    <property type="project" value="TreeGrafter"/>
</dbReference>
<comment type="caution">
    <text evidence="7">The sequence shown here is derived from an EMBL/GenBank/DDBJ whole genome shotgun (WGS) entry which is preliminary data.</text>
</comment>